<evidence type="ECO:0000259" key="1">
    <source>
        <dbReference type="Pfam" id="PF04071"/>
    </source>
</evidence>
<dbReference type="Proteomes" id="UP000886819">
    <property type="component" value="Unassembled WGS sequence"/>
</dbReference>
<reference evidence="2" key="2">
    <citation type="journal article" date="2021" name="PeerJ">
        <title>Extensive microbial diversity within the chicken gut microbiome revealed by metagenomics and culture.</title>
        <authorList>
            <person name="Gilroy R."/>
            <person name="Ravi A."/>
            <person name="Getino M."/>
            <person name="Pursley I."/>
            <person name="Horton D.L."/>
            <person name="Alikhan N.F."/>
            <person name="Baker D."/>
            <person name="Gharbi K."/>
            <person name="Hall N."/>
            <person name="Watson M."/>
            <person name="Adriaenssens E.M."/>
            <person name="Foster-Nyarko E."/>
            <person name="Jarju S."/>
            <person name="Secka A."/>
            <person name="Antonio M."/>
            <person name="Oren A."/>
            <person name="Chaudhuri R.R."/>
            <person name="La Ragione R."/>
            <person name="Hildebrand F."/>
            <person name="Pallen M.J."/>
        </authorList>
    </citation>
    <scope>NUCLEOTIDE SEQUENCE</scope>
    <source>
        <strain evidence="2">ChiHile30-977</strain>
    </source>
</reference>
<organism evidence="2 3">
    <name type="scientific">Candidatus Avichristensenella intestinipullorum</name>
    <dbReference type="NCBI Taxonomy" id="2840693"/>
    <lineage>
        <taxon>Bacteria</taxon>
        <taxon>Bacillati</taxon>
        <taxon>Bacillota</taxon>
        <taxon>Clostridia</taxon>
        <taxon>Candidatus Avichristensenella</taxon>
    </lineage>
</organism>
<accession>A0A9D0YYP5</accession>
<gene>
    <name evidence="2" type="ORF">IAA66_06735</name>
</gene>
<dbReference type="Pfam" id="PF04071">
    <property type="entry name" value="zf-like"/>
    <property type="match status" value="1"/>
</dbReference>
<comment type="caution">
    <text evidence="2">The sequence shown here is derived from an EMBL/GenBank/DDBJ whole genome shotgun (WGS) entry which is preliminary data.</text>
</comment>
<evidence type="ECO:0000313" key="3">
    <source>
        <dbReference type="Proteomes" id="UP000886819"/>
    </source>
</evidence>
<evidence type="ECO:0000313" key="2">
    <source>
        <dbReference type="EMBL" id="HIQ63268.1"/>
    </source>
</evidence>
<sequence>MSENKEHYRFFQNRECEYFPCHQGIDPEDFNCLFCYCPLYALGKRCGGKFEYSPKGIKMCTDCVFPHRAENYPLIIERYREIADVVRREDAWHEREAGDK</sequence>
<proteinExistence type="predicted"/>
<feature type="domain" description="Cysteine-rich small" evidence="1">
    <location>
        <begin position="7"/>
        <end position="88"/>
    </location>
</feature>
<reference evidence="2" key="1">
    <citation type="submission" date="2020-10" db="EMBL/GenBank/DDBJ databases">
        <authorList>
            <person name="Gilroy R."/>
        </authorList>
    </citation>
    <scope>NUCLEOTIDE SEQUENCE</scope>
    <source>
        <strain evidence="2">ChiHile30-977</strain>
    </source>
</reference>
<dbReference type="AlphaFoldDB" id="A0A9D0YYP5"/>
<dbReference type="EMBL" id="DVFI01000096">
    <property type="protein sequence ID" value="HIQ63268.1"/>
    <property type="molecule type" value="Genomic_DNA"/>
</dbReference>
<dbReference type="InterPro" id="IPR007212">
    <property type="entry name" value="Zf-like"/>
</dbReference>
<name>A0A9D0YYP5_9FIRM</name>
<protein>
    <submittedName>
        <fullName evidence="2">Cysteine-rich small domain-containing protein</fullName>
    </submittedName>
</protein>